<evidence type="ECO:0000313" key="2">
    <source>
        <dbReference type="EMBL" id="KAK0512409.1"/>
    </source>
</evidence>
<organism evidence="2 3">
    <name type="scientific">Cladonia borealis</name>
    <dbReference type="NCBI Taxonomy" id="184061"/>
    <lineage>
        <taxon>Eukaryota</taxon>
        <taxon>Fungi</taxon>
        <taxon>Dikarya</taxon>
        <taxon>Ascomycota</taxon>
        <taxon>Pezizomycotina</taxon>
        <taxon>Lecanoromycetes</taxon>
        <taxon>OSLEUM clade</taxon>
        <taxon>Lecanoromycetidae</taxon>
        <taxon>Lecanorales</taxon>
        <taxon>Lecanorineae</taxon>
        <taxon>Cladoniaceae</taxon>
        <taxon>Cladonia</taxon>
    </lineage>
</organism>
<keyword evidence="3" id="KW-1185">Reference proteome</keyword>
<comment type="caution">
    <text evidence="2">The sequence shown here is derived from an EMBL/GenBank/DDBJ whole genome shotgun (WGS) entry which is preliminary data.</text>
</comment>
<gene>
    <name evidence="2" type="ORF">JMJ35_005537</name>
</gene>
<feature type="region of interest" description="Disordered" evidence="1">
    <location>
        <begin position="457"/>
        <end position="483"/>
    </location>
</feature>
<protein>
    <submittedName>
        <fullName evidence="2">Uncharacterized protein</fullName>
    </submittedName>
</protein>
<dbReference type="AlphaFoldDB" id="A0AA39R215"/>
<name>A0AA39R215_9LECA</name>
<feature type="region of interest" description="Disordered" evidence="1">
    <location>
        <begin position="411"/>
        <end position="438"/>
    </location>
</feature>
<proteinExistence type="predicted"/>
<dbReference type="Proteomes" id="UP001166286">
    <property type="component" value="Unassembled WGS sequence"/>
</dbReference>
<dbReference type="EMBL" id="JAFEKC020000011">
    <property type="protein sequence ID" value="KAK0512409.1"/>
    <property type="molecule type" value="Genomic_DNA"/>
</dbReference>
<accession>A0AA39R215</accession>
<evidence type="ECO:0000313" key="3">
    <source>
        <dbReference type="Proteomes" id="UP001166286"/>
    </source>
</evidence>
<evidence type="ECO:0000256" key="1">
    <source>
        <dbReference type="SAM" id="MobiDB-lite"/>
    </source>
</evidence>
<sequence length="483" mass="53691">MSAGFGWSLSDVVLLTRLSEYALTGRCHNTCPKVKWAFSAAKELGDFWIVLARQLESVKLLVLSETYAEVGKTKDTLASIGSKVTENLGTSNTTDQQIRSLSSNFDQSRPSVEVSLTLMQDLCRNSNLILHEFRTDNNQSIKDITAKIDAFSNDNSHTVASLAVLNHEVSSLNAQIGDSSSALLDMEKKEEQKSDTAVGLIQGLHTLVRHLHDDGSGSQQAVQYARIQDCVNNLQGASRNGMTRRLNETLDSAGARLEGRLVVESFSPSIRRGLRMIQQLARLQYHSLTIVHLQFEDFLGEVHWLDTSSFVHYQVPYTFLNYRYKNGSAHHKIQRNEFNIHLEGNPGHIITERNWDEVSSKRVGLVMSAVVAPSMNRYCLKCSEPSPTLEQGASYHCKKCSTHCHFQESALHTGDSESSQEEIPAASPDPSKNTPKSSVDVDLSLFKNLSTILYRRLQTKTGSQHGPPPLPLARMRIPNQASV</sequence>
<reference evidence="2" key="1">
    <citation type="submission" date="2023-03" db="EMBL/GenBank/DDBJ databases">
        <title>Complete genome of Cladonia borealis.</title>
        <authorList>
            <person name="Park H."/>
        </authorList>
    </citation>
    <scope>NUCLEOTIDE SEQUENCE</scope>
    <source>
        <strain evidence="2">ANT050790</strain>
    </source>
</reference>